<evidence type="ECO:0000313" key="2">
    <source>
        <dbReference type="EMBL" id="MDX7017865.1"/>
    </source>
</evidence>
<dbReference type="Gene3D" id="3.40.50.12780">
    <property type="entry name" value="N-terminal domain of ligase-like"/>
    <property type="match status" value="1"/>
</dbReference>
<feature type="non-terminal residue" evidence="2">
    <location>
        <position position="50"/>
    </location>
</feature>
<comment type="caution">
    <text evidence="2">The sequence shown here is derived from an EMBL/GenBank/DDBJ whole genome shotgun (WGS) entry which is preliminary data.</text>
</comment>
<proteinExistence type="predicted"/>
<protein>
    <submittedName>
        <fullName evidence="2">Acetyl-coenzyme A synthetase N-terminal domain-containing protein</fullName>
    </submittedName>
</protein>
<dbReference type="InterPro" id="IPR042099">
    <property type="entry name" value="ANL_N_sf"/>
</dbReference>
<dbReference type="EMBL" id="JAWZZT010000270">
    <property type="protein sequence ID" value="MDX7017865.1"/>
    <property type="molecule type" value="Genomic_DNA"/>
</dbReference>
<name>A0AAW9E8N9_KLEAE</name>
<reference evidence="2" key="1">
    <citation type="submission" date="2023-11" db="EMBL/GenBank/DDBJ databases">
        <title>Detection of rare carbapenemases in Enterobacterales - comparison of two colorimetric and two CIM-based carbapenemase assays.</title>
        <authorList>
            <person name="Schaffarczyk L."/>
            <person name="Noster J."/>
            <person name="Stelzer Y."/>
            <person name="Sattler J."/>
            <person name="Gatermann S."/>
            <person name="Hamprecht A."/>
        </authorList>
    </citation>
    <scope>NUCLEOTIDE SEQUENCE</scope>
    <source>
        <strain evidence="2">CIM-Cont-037</strain>
    </source>
</reference>
<dbReference type="AlphaFoldDB" id="A0AAW9E8N9"/>
<organism evidence="2 3">
    <name type="scientific">Klebsiella aerogenes</name>
    <name type="common">Enterobacter aerogenes</name>
    <dbReference type="NCBI Taxonomy" id="548"/>
    <lineage>
        <taxon>Bacteria</taxon>
        <taxon>Pseudomonadati</taxon>
        <taxon>Pseudomonadota</taxon>
        <taxon>Gammaproteobacteria</taxon>
        <taxon>Enterobacterales</taxon>
        <taxon>Enterobacteriaceae</taxon>
        <taxon>Klebsiella/Raoultella group</taxon>
        <taxon>Klebsiella</taxon>
    </lineage>
</organism>
<sequence length="50" mass="5856">MSQIHKHAIPANIADRCLINPEQYAEKYQQSVNEPDTFWGEQGKILDWIK</sequence>
<evidence type="ECO:0000313" key="3">
    <source>
        <dbReference type="Proteomes" id="UP001279012"/>
    </source>
</evidence>
<dbReference type="Proteomes" id="UP001279012">
    <property type="component" value="Unassembled WGS sequence"/>
</dbReference>
<dbReference type="Pfam" id="PF16177">
    <property type="entry name" value="ACAS_N"/>
    <property type="match status" value="1"/>
</dbReference>
<accession>A0AAW9E8N9</accession>
<feature type="domain" description="Acetyl-coenzyme A synthetase N-terminal" evidence="1">
    <location>
        <begin position="24"/>
        <end position="50"/>
    </location>
</feature>
<dbReference type="InterPro" id="IPR032387">
    <property type="entry name" value="ACAS_N"/>
</dbReference>
<gene>
    <name evidence="2" type="ORF">SJ059_25865</name>
</gene>
<evidence type="ECO:0000259" key="1">
    <source>
        <dbReference type="Pfam" id="PF16177"/>
    </source>
</evidence>